<dbReference type="InterPro" id="IPR034291">
    <property type="entry name" value="TMP_synthase"/>
</dbReference>
<keyword evidence="4 9" id="KW-0460">Magnesium</keyword>
<organism evidence="13 14">
    <name type="scientific">Methanosarcina thermophila (strain ATCC 43570 / DSM 1825 / OCM 12 / VKM B-1830 / TM-1)</name>
    <dbReference type="NCBI Taxonomy" id="523844"/>
    <lineage>
        <taxon>Archaea</taxon>
        <taxon>Methanobacteriati</taxon>
        <taxon>Methanobacteriota</taxon>
        <taxon>Stenosarchaea group</taxon>
        <taxon>Methanomicrobia</taxon>
        <taxon>Methanosarcinales</taxon>
        <taxon>Methanosarcinaceae</taxon>
        <taxon>Methanosarcina</taxon>
    </lineage>
</organism>
<keyword evidence="2 9" id="KW-0808">Transferase</keyword>
<dbReference type="InterPro" id="IPR022998">
    <property type="entry name" value="ThiamineP_synth_TenI"/>
</dbReference>
<evidence type="ECO:0000313" key="14">
    <source>
        <dbReference type="Proteomes" id="UP000066529"/>
    </source>
</evidence>
<feature type="binding site" evidence="9">
    <location>
        <position position="117"/>
    </location>
    <ligand>
        <name>4-amino-2-methyl-5-(diphosphooxymethyl)pyrimidine</name>
        <dbReference type="ChEBI" id="CHEBI:57841"/>
    </ligand>
</feature>
<feature type="binding site" evidence="9">
    <location>
        <position position="78"/>
    </location>
    <ligand>
        <name>4-amino-2-methyl-5-(diphosphooxymethyl)pyrimidine</name>
        <dbReference type="ChEBI" id="CHEBI:57841"/>
    </ligand>
</feature>
<evidence type="ECO:0000259" key="12">
    <source>
        <dbReference type="Pfam" id="PF02581"/>
    </source>
</evidence>
<feature type="binding site" evidence="9">
    <location>
        <position position="79"/>
    </location>
    <ligand>
        <name>Mg(2+)</name>
        <dbReference type="ChEBI" id="CHEBI:18420"/>
    </ligand>
</feature>
<evidence type="ECO:0000256" key="8">
    <source>
        <dbReference type="ARBA" id="ARBA00047883"/>
    </source>
</evidence>
<accession>A0A0E3H8C0</accession>
<evidence type="ECO:0000256" key="3">
    <source>
        <dbReference type="ARBA" id="ARBA00022723"/>
    </source>
</evidence>
<evidence type="ECO:0000313" key="13">
    <source>
        <dbReference type="EMBL" id="AKB12089.1"/>
    </source>
</evidence>
<dbReference type="GO" id="GO:0009229">
    <property type="term" value="P:thiamine diphosphate biosynthetic process"/>
    <property type="evidence" value="ECO:0007669"/>
    <property type="project" value="UniProtKB-UniRule"/>
</dbReference>
<comment type="function">
    <text evidence="9">Condenses 4-methyl-5-(beta-hydroxyethyl)thiazole monophosphate (THZ-P) and 2-methyl-4-amino-5-hydroxymethyl pyrimidine pyrophosphate (HMP-PP) to form thiamine monophosphate (TMP).</text>
</comment>
<evidence type="ECO:0000256" key="10">
    <source>
        <dbReference type="RuleBase" id="RU003826"/>
    </source>
</evidence>
<dbReference type="SUPFAM" id="SSF51391">
    <property type="entry name" value="Thiamin phosphate synthase"/>
    <property type="match status" value="1"/>
</dbReference>
<dbReference type="PATRIC" id="fig|523844.20.peg.434"/>
<evidence type="ECO:0000256" key="7">
    <source>
        <dbReference type="ARBA" id="ARBA00047851"/>
    </source>
</evidence>
<feature type="binding site" evidence="9">
    <location>
        <position position="146"/>
    </location>
    <ligand>
        <name>4-amino-2-methyl-5-(diphosphooxymethyl)pyrimidine</name>
        <dbReference type="ChEBI" id="CHEBI:57841"/>
    </ligand>
</feature>
<evidence type="ECO:0000256" key="11">
    <source>
        <dbReference type="RuleBase" id="RU004253"/>
    </source>
</evidence>
<dbReference type="RefSeq" id="WP_048166314.1">
    <property type="nucleotide sequence ID" value="NZ_CP009501.1"/>
</dbReference>
<dbReference type="HAMAP" id="MF_00097">
    <property type="entry name" value="TMP_synthase"/>
    <property type="match status" value="1"/>
</dbReference>
<comment type="catalytic activity">
    <reaction evidence="7 9 10">
        <text>2-(2-carboxy-4-methylthiazol-5-yl)ethyl phosphate + 4-amino-2-methyl-5-(diphosphooxymethyl)pyrimidine + 2 H(+) = thiamine phosphate + CO2 + diphosphate</text>
        <dbReference type="Rhea" id="RHEA:47848"/>
        <dbReference type="ChEBI" id="CHEBI:15378"/>
        <dbReference type="ChEBI" id="CHEBI:16526"/>
        <dbReference type="ChEBI" id="CHEBI:33019"/>
        <dbReference type="ChEBI" id="CHEBI:37575"/>
        <dbReference type="ChEBI" id="CHEBI:57841"/>
        <dbReference type="ChEBI" id="CHEBI:62890"/>
        <dbReference type="EC" id="2.5.1.3"/>
    </reaction>
</comment>
<dbReference type="GO" id="GO:0009228">
    <property type="term" value="P:thiamine biosynthetic process"/>
    <property type="evidence" value="ECO:0007669"/>
    <property type="project" value="UniProtKB-KW"/>
</dbReference>
<comment type="cofactor">
    <cofactor evidence="9">
        <name>Mg(2+)</name>
        <dbReference type="ChEBI" id="CHEBI:18420"/>
    </cofactor>
    <text evidence="9">Binds 1 Mg(2+) ion per subunit.</text>
</comment>
<dbReference type="GeneID" id="41601660"/>
<sequence>MSQKNFSRKNSLLKEIDFYLVTDSRLSKKGTLSDVKEAVESGCKIVQYREKDKSTKVMIEEASEIKKICSGKAIFLVNDRIDIALAVDADGVHIGQDDMPLETARRLLGEDKIIGLSVHDREEAILAEKAGADYVGLGPIFDTATKKDAGEGIGLLKLREVKAAIRIPVVAIGGINRGNCESVVQNGADSLVAISAVVCSDDVKKETEYFIDTIRRIKRQISDNL</sequence>
<dbReference type="InterPro" id="IPR036206">
    <property type="entry name" value="ThiamineP_synth_sf"/>
</dbReference>
<dbReference type="Proteomes" id="UP000066529">
    <property type="component" value="Chromosome"/>
</dbReference>
<feature type="binding site" evidence="9">
    <location>
        <begin position="143"/>
        <end position="145"/>
    </location>
    <ligand>
        <name>2-[(2R,5Z)-2-carboxy-4-methylthiazol-5(2H)-ylidene]ethyl phosphate</name>
        <dbReference type="ChEBI" id="CHEBI:62899"/>
    </ligand>
</feature>
<dbReference type="PANTHER" id="PTHR20857:SF23">
    <property type="entry name" value="THIAMINE BIOSYNTHETIC BIFUNCTIONAL ENZYME"/>
    <property type="match status" value="1"/>
</dbReference>
<dbReference type="GO" id="GO:0005737">
    <property type="term" value="C:cytoplasm"/>
    <property type="evidence" value="ECO:0007669"/>
    <property type="project" value="TreeGrafter"/>
</dbReference>
<comment type="catalytic activity">
    <reaction evidence="6 9 10">
        <text>4-methyl-5-(2-phosphooxyethyl)-thiazole + 4-amino-2-methyl-5-(diphosphooxymethyl)pyrimidine + H(+) = thiamine phosphate + diphosphate</text>
        <dbReference type="Rhea" id="RHEA:22328"/>
        <dbReference type="ChEBI" id="CHEBI:15378"/>
        <dbReference type="ChEBI" id="CHEBI:33019"/>
        <dbReference type="ChEBI" id="CHEBI:37575"/>
        <dbReference type="ChEBI" id="CHEBI:57841"/>
        <dbReference type="ChEBI" id="CHEBI:58296"/>
        <dbReference type="EC" id="2.5.1.3"/>
    </reaction>
</comment>
<evidence type="ECO:0000256" key="9">
    <source>
        <dbReference type="HAMAP-Rule" id="MF_00097"/>
    </source>
</evidence>
<dbReference type="HOGENOM" id="CLU_018272_3_2_2"/>
<dbReference type="FunFam" id="3.20.20.70:FF:000096">
    <property type="entry name" value="Thiamine-phosphate synthase"/>
    <property type="match status" value="1"/>
</dbReference>
<comment type="similarity">
    <text evidence="9 10">Belongs to the thiamine-phosphate synthase family.</text>
</comment>
<name>A0A0E3H8C0_METTT</name>
<feature type="binding site" evidence="9">
    <location>
        <begin position="47"/>
        <end position="51"/>
    </location>
    <ligand>
        <name>4-amino-2-methyl-5-(diphosphooxymethyl)pyrimidine</name>
        <dbReference type="ChEBI" id="CHEBI:57841"/>
    </ligand>
</feature>
<dbReference type="EC" id="2.5.1.3" evidence="9"/>
<dbReference type="GO" id="GO:0000287">
    <property type="term" value="F:magnesium ion binding"/>
    <property type="evidence" value="ECO:0007669"/>
    <property type="project" value="UniProtKB-UniRule"/>
</dbReference>
<keyword evidence="3 9" id="KW-0479">Metal-binding</keyword>
<dbReference type="KEGG" id="mthr:MSTHT_0331"/>
<feature type="binding site" evidence="9">
    <location>
        <begin position="194"/>
        <end position="195"/>
    </location>
    <ligand>
        <name>2-[(2R,5Z)-2-carboxy-4-methylthiazol-5(2H)-ylidene]ethyl phosphate</name>
        <dbReference type="ChEBI" id="CHEBI:62899"/>
    </ligand>
</feature>
<dbReference type="PANTHER" id="PTHR20857">
    <property type="entry name" value="THIAMINE-PHOSPHATE PYROPHOSPHORYLASE"/>
    <property type="match status" value="1"/>
</dbReference>
<feature type="binding site" evidence="9">
    <location>
        <position position="174"/>
    </location>
    <ligand>
        <name>2-[(2R,5Z)-2-carboxy-4-methylthiazol-5(2H)-ylidene]ethyl phosphate</name>
        <dbReference type="ChEBI" id="CHEBI:62899"/>
    </ligand>
</feature>
<reference evidence="13 14" key="1">
    <citation type="submission" date="2014-07" db="EMBL/GenBank/DDBJ databases">
        <title>Methanogenic archaea and the global carbon cycle.</title>
        <authorList>
            <person name="Henriksen J.R."/>
            <person name="Luke J."/>
            <person name="Reinhart S."/>
            <person name="Benedict M.N."/>
            <person name="Youngblut N.D."/>
            <person name="Metcalf M.E."/>
            <person name="Whitaker R.J."/>
            <person name="Metcalf W.W."/>
        </authorList>
    </citation>
    <scope>NUCLEOTIDE SEQUENCE [LARGE SCALE GENOMIC DNA]</scope>
    <source>
        <strain evidence="14">ATCC 43570 / DSM 1825 / OCM 12 / VKM B-1830 / TM-1</strain>
    </source>
</reference>
<comment type="pathway">
    <text evidence="1 9 11">Cofactor biosynthesis; thiamine diphosphate biosynthesis; thiamine phosphate from 4-amino-2-methyl-5-diphosphomethylpyrimidine and 4-methyl-5-(2-phosphoethyl)-thiazole: step 1/1.</text>
</comment>
<dbReference type="CDD" id="cd00564">
    <property type="entry name" value="TMP_TenI"/>
    <property type="match status" value="1"/>
</dbReference>
<dbReference type="Gene3D" id="3.20.20.70">
    <property type="entry name" value="Aldolase class I"/>
    <property type="match status" value="1"/>
</dbReference>
<evidence type="ECO:0000256" key="2">
    <source>
        <dbReference type="ARBA" id="ARBA00022679"/>
    </source>
</evidence>
<dbReference type="STRING" id="523844.MSTHT_0331"/>
<dbReference type="OrthoDB" id="85572at2157"/>
<evidence type="ECO:0000256" key="6">
    <source>
        <dbReference type="ARBA" id="ARBA00047334"/>
    </source>
</evidence>
<keyword evidence="5 9" id="KW-0784">Thiamine biosynthesis</keyword>
<protein>
    <recommendedName>
        <fullName evidence="9">Thiamine-phosphate synthase</fullName>
        <shortName evidence="9">TP synthase</shortName>
        <shortName evidence="9">TPS</shortName>
        <ecNumber evidence="9">2.5.1.3</ecNumber>
    </recommendedName>
    <alternativeName>
        <fullName evidence="9">Thiamine-phosphate pyrophosphorylase</fullName>
        <shortName evidence="9">TMP pyrophosphorylase</shortName>
        <shortName evidence="9">TMP-PPase</shortName>
    </alternativeName>
</protein>
<proteinExistence type="inferred from homology"/>
<evidence type="ECO:0000256" key="1">
    <source>
        <dbReference type="ARBA" id="ARBA00005165"/>
    </source>
</evidence>
<evidence type="ECO:0000256" key="4">
    <source>
        <dbReference type="ARBA" id="ARBA00022842"/>
    </source>
</evidence>
<dbReference type="AlphaFoldDB" id="A0A0E3H8C0"/>
<dbReference type="NCBIfam" id="TIGR00693">
    <property type="entry name" value="thiE"/>
    <property type="match status" value="1"/>
</dbReference>
<gene>
    <name evidence="9" type="primary">thiE</name>
    <name evidence="13" type="ORF">MSTHT_0331</name>
</gene>
<comment type="catalytic activity">
    <reaction evidence="8 9 10">
        <text>2-[(2R,5Z)-2-carboxy-4-methylthiazol-5(2H)-ylidene]ethyl phosphate + 4-amino-2-methyl-5-(diphosphooxymethyl)pyrimidine + 2 H(+) = thiamine phosphate + CO2 + diphosphate</text>
        <dbReference type="Rhea" id="RHEA:47844"/>
        <dbReference type="ChEBI" id="CHEBI:15378"/>
        <dbReference type="ChEBI" id="CHEBI:16526"/>
        <dbReference type="ChEBI" id="CHEBI:33019"/>
        <dbReference type="ChEBI" id="CHEBI:37575"/>
        <dbReference type="ChEBI" id="CHEBI:57841"/>
        <dbReference type="ChEBI" id="CHEBI:62899"/>
        <dbReference type="EC" id="2.5.1.3"/>
    </reaction>
</comment>
<dbReference type="Pfam" id="PF02581">
    <property type="entry name" value="TMP-TENI"/>
    <property type="match status" value="1"/>
</dbReference>
<dbReference type="EMBL" id="CP009501">
    <property type="protein sequence ID" value="AKB12089.1"/>
    <property type="molecule type" value="Genomic_DNA"/>
</dbReference>
<evidence type="ECO:0000256" key="5">
    <source>
        <dbReference type="ARBA" id="ARBA00022977"/>
    </source>
</evidence>
<dbReference type="UniPathway" id="UPA00060">
    <property type="reaction ID" value="UER00141"/>
</dbReference>
<feature type="binding site" evidence="9">
    <location>
        <position position="98"/>
    </location>
    <ligand>
        <name>Mg(2+)</name>
        <dbReference type="ChEBI" id="CHEBI:18420"/>
    </ligand>
</feature>
<dbReference type="InterPro" id="IPR013785">
    <property type="entry name" value="Aldolase_TIM"/>
</dbReference>
<dbReference type="GO" id="GO:0004789">
    <property type="term" value="F:thiamine-phosphate diphosphorylase activity"/>
    <property type="evidence" value="ECO:0007669"/>
    <property type="project" value="UniProtKB-UniRule"/>
</dbReference>
<feature type="domain" description="Thiamine phosphate synthase/TenI" evidence="12">
    <location>
        <begin position="18"/>
        <end position="197"/>
    </location>
</feature>